<sequence>MSTTTETAVHYERDADGIVTLTLDDPSSSANTMNELYISSMKTAVDRLYDEVDDVTGVVVASAKKTFFAGGNLKSMVQATKDDAASVFELAENVKAGLRRLEKFPRPVVAAINGAALGGGFEIALATNHRIVVDDSSVKLGLPESSLGLLPGGGGVTRIVRLLGIQSGLMDVLLQGTQFNPSSAKEKGLVDDLVATREELVPAAKAWIKANPEAAQNPWDAPGYKMPGGTPKSPALAGFLPAFPALLRKQTKGALYPAARAILSAAVEGAQVDFDTASRIESRYLTNLIVNQGSKNMIQAFFFDLQAINSGSLRPQGIEPFKATKVGVLGAGMMGAGIAYSCARAGMEVVLKDVSDENAAKGKDYSEKLLDKAISRGKSTEEKKAELLGRITATADPSALTGCDLVIEAVFEDPSLKAKVFAEVAPYVNDDALLCSNTSTLPITELAEGVDRPKDFIGLHFFSPVDKMPLVEIIKGAETSDVALAKAYDVVQQIRKTPIVVNDSRGFYTSRVIGFMVNEGMAMLAEGVQPYTIERATTQAGYPAPVLQLSDELNLELMAKIAKATREAAEREGTPAPEHPGTKVVDTMLEAGRAGRLRGAGFYDYDESGKRQSIWTGLSELFPLADEQPPLQDVKDRMLFAEALETAKCFEEGVITSAAAANIGSIMGIGFPPMTGGAAQFMTGYEPSPDSGANGTIGLSAFVARADELAAKYGDRFLATSYLRDLASSGGSFPA</sequence>
<dbReference type="SUPFAM" id="SSF52096">
    <property type="entry name" value="ClpP/crotonase"/>
    <property type="match status" value="1"/>
</dbReference>
<dbReference type="FunFam" id="1.10.1040.50:FF:000005">
    <property type="entry name" value="Probable 3-hydroxyacyl-CoA dehydrogenase"/>
    <property type="match status" value="1"/>
</dbReference>
<protein>
    <submittedName>
        <fullName evidence="15">Short chain enoyl-CoA hydratase /3-hydroxyacyl-CoA dehydrogenase</fullName>
    </submittedName>
</protein>
<dbReference type="UniPathway" id="UPA00659"/>
<evidence type="ECO:0000256" key="12">
    <source>
        <dbReference type="ARBA" id="ARBA00049556"/>
    </source>
</evidence>
<keyword evidence="6" id="KW-0442">Lipid degradation</keyword>
<dbReference type="Gene3D" id="1.10.1040.50">
    <property type="match status" value="1"/>
</dbReference>
<dbReference type="CDD" id="cd06558">
    <property type="entry name" value="crotonase-like"/>
    <property type="match status" value="1"/>
</dbReference>
<name>A0A1H0E4G7_9ACTN</name>
<dbReference type="EMBL" id="FNIC01000004">
    <property type="protein sequence ID" value="SDN77161.1"/>
    <property type="molecule type" value="Genomic_DNA"/>
</dbReference>
<keyword evidence="8" id="KW-0520">NAD</keyword>
<comment type="catalytic activity">
    <reaction evidence="12">
        <text>a (3S)-3-hydroxyacyl-CoA + NAD(+) = a 3-oxoacyl-CoA + NADH + H(+)</text>
        <dbReference type="Rhea" id="RHEA:22432"/>
        <dbReference type="ChEBI" id="CHEBI:15378"/>
        <dbReference type="ChEBI" id="CHEBI:57318"/>
        <dbReference type="ChEBI" id="CHEBI:57540"/>
        <dbReference type="ChEBI" id="CHEBI:57945"/>
        <dbReference type="ChEBI" id="CHEBI:90726"/>
        <dbReference type="EC" id="1.1.1.35"/>
    </reaction>
</comment>
<evidence type="ECO:0000256" key="1">
    <source>
        <dbReference type="ARBA" id="ARBA00005005"/>
    </source>
</evidence>
<dbReference type="InterPro" id="IPR050136">
    <property type="entry name" value="FA_oxidation_alpha_subunit"/>
</dbReference>
<keyword evidence="11" id="KW-0511">Multifunctional enzyme</keyword>
<accession>A0A1H0E4G7</accession>
<dbReference type="GO" id="GO:0070403">
    <property type="term" value="F:NAD+ binding"/>
    <property type="evidence" value="ECO:0007669"/>
    <property type="project" value="InterPro"/>
</dbReference>
<evidence type="ECO:0000256" key="10">
    <source>
        <dbReference type="ARBA" id="ARBA00023239"/>
    </source>
</evidence>
<dbReference type="GO" id="GO:0016509">
    <property type="term" value="F:long-chain (3S)-3-hydroxyacyl-CoA dehydrogenase (NAD+) activity"/>
    <property type="evidence" value="ECO:0007669"/>
    <property type="project" value="TreeGrafter"/>
</dbReference>
<dbReference type="PANTHER" id="PTHR43612:SF3">
    <property type="entry name" value="TRIFUNCTIONAL ENZYME SUBUNIT ALPHA, MITOCHONDRIAL"/>
    <property type="match status" value="1"/>
</dbReference>
<dbReference type="GO" id="GO:0004300">
    <property type="term" value="F:enoyl-CoA hydratase activity"/>
    <property type="evidence" value="ECO:0007669"/>
    <property type="project" value="TreeGrafter"/>
</dbReference>
<gene>
    <name evidence="15" type="ORF">SAMN05192576_2753</name>
</gene>
<dbReference type="Gene3D" id="3.40.50.720">
    <property type="entry name" value="NAD(P)-binding Rossmann-like Domain"/>
    <property type="match status" value="1"/>
</dbReference>
<evidence type="ECO:0000256" key="5">
    <source>
        <dbReference type="ARBA" id="ARBA00022832"/>
    </source>
</evidence>
<comment type="pathway">
    <text evidence="1">Lipid metabolism; fatty acid beta-oxidation.</text>
</comment>
<dbReference type="PANTHER" id="PTHR43612">
    <property type="entry name" value="TRIFUNCTIONAL ENZYME SUBUNIT ALPHA"/>
    <property type="match status" value="1"/>
</dbReference>
<dbReference type="STRING" id="1005944.SAMN05192576_2753"/>
<dbReference type="Pfam" id="PF00378">
    <property type="entry name" value="ECH_1"/>
    <property type="match status" value="1"/>
</dbReference>
<dbReference type="Pfam" id="PF00725">
    <property type="entry name" value="3HCDH"/>
    <property type="match status" value="1"/>
</dbReference>
<feature type="domain" description="3-hydroxyacyl-CoA dehydrogenase NAD binding" evidence="14">
    <location>
        <begin position="325"/>
        <end position="503"/>
    </location>
</feature>
<evidence type="ECO:0000256" key="6">
    <source>
        <dbReference type="ARBA" id="ARBA00022963"/>
    </source>
</evidence>
<evidence type="ECO:0000256" key="4">
    <source>
        <dbReference type="ARBA" id="ARBA00009463"/>
    </source>
</evidence>
<evidence type="ECO:0000259" key="14">
    <source>
        <dbReference type="Pfam" id="PF02737"/>
    </source>
</evidence>
<dbReference type="AlphaFoldDB" id="A0A1H0E4G7"/>
<dbReference type="Pfam" id="PF02737">
    <property type="entry name" value="3HCDH_N"/>
    <property type="match status" value="1"/>
</dbReference>
<evidence type="ECO:0000256" key="3">
    <source>
        <dbReference type="ARBA" id="ARBA00007005"/>
    </source>
</evidence>
<evidence type="ECO:0000256" key="7">
    <source>
        <dbReference type="ARBA" id="ARBA00023002"/>
    </source>
</evidence>
<keyword evidence="7" id="KW-0560">Oxidoreductase</keyword>
<dbReference type="InterPro" id="IPR036291">
    <property type="entry name" value="NAD(P)-bd_dom_sf"/>
</dbReference>
<dbReference type="GO" id="GO:0006635">
    <property type="term" value="P:fatty acid beta-oxidation"/>
    <property type="evidence" value="ECO:0007669"/>
    <property type="project" value="UniProtKB-UniPathway"/>
</dbReference>
<dbReference type="InterPro" id="IPR006176">
    <property type="entry name" value="3-OHacyl-CoA_DH_NAD-bd"/>
</dbReference>
<keyword evidence="16" id="KW-1185">Reference proteome</keyword>
<evidence type="ECO:0000256" key="9">
    <source>
        <dbReference type="ARBA" id="ARBA00023098"/>
    </source>
</evidence>
<dbReference type="InterPro" id="IPR008927">
    <property type="entry name" value="6-PGluconate_DH-like_C_sf"/>
</dbReference>
<keyword evidence="10" id="KW-0456">Lyase</keyword>
<keyword evidence="9" id="KW-0443">Lipid metabolism</keyword>
<organism evidence="15 16">
    <name type="scientific">Nocardioides szechwanensis</name>
    <dbReference type="NCBI Taxonomy" id="1005944"/>
    <lineage>
        <taxon>Bacteria</taxon>
        <taxon>Bacillati</taxon>
        <taxon>Actinomycetota</taxon>
        <taxon>Actinomycetes</taxon>
        <taxon>Propionibacteriales</taxon>
        <taxon>Nocardioidaceae</taxon>
        <taxon>Nocardioides</taxon>
    </lineage>
</organism>
<dbReference type="Proteomes" id="UP000199004">
    <property type="component" value="Unassembled WGS sequence"/>
</dbReference>
<feature type="domain" description="3-hydroxyacyl-CoA dehydrogenase C-terminal" evidence="13">
    <location>
        <begin position="506"/>
        <end position="605"/>
    </location>
</feature>
<dbReference type="RefSeq" id="WP_245715269.1">
    <property type="nucleotide sequence ID" value="NZ_BKAE01000026.1"/>
</dbReference>
<evidence type="ECO:0000313" key="16">
    <source>
        <dbReference type="Proteomes" id="UP000199004"/>
    </source>
</evidence>
<comment type="similarity">
    <text evidence="3">In the central section; belongs to the 3-hydroxyacyl-CoA dehydrogenase family.</text>
</comment>
<evidence type="ECO:0000256" key="11">
    <source>
        <dbReference type="ARBA" id="ARBA00023268"/>
    </source>
</evidence>
<dbReference type="FunFam" id="3.40.50.720:FF:000009">
    <property type="entry name" value="Fatty oxidation complex, alpha subunit"/>
    <property type="match status" value="1"/>
</dbReference>
<dbReference type="InterPro" id="IPR006108">
    <property type="entry name" value="3HC_DH_C"/>
</dbReference>
<comment type="pathway">
    <text evidence="2">Lipid metabolism; butanoate metabolism.</text>
</comment>
<dbReference type="InterPro" id="IPR001753">
    <property type="entry name" value="Enoyl-CoA_hydra/iso"/>
</dbReference>
<comment type="similarity">
    <text evidence="4">Belongs to the 3-hydroxyacyl-CoA dehydrogenase family.</text>
</comment>
<evidence type="ECO:0000256" key="8">
    <source>
        <dbReference type="ARBA" id="ARBA00023027"/>
    </source>
</evidence>
<dbReference type="FunFam" id="3.90.226.10:FF:000047">
    <property type="entry name" value="Probable 3-hydroxyacyl-CoA dehydrogenase"/>
    <property type="match status" value="1"/>
</dbReference>
<evidence type="ECO:0000313" key="15">
    <source>
        <dbReference type="EMBL" id="SDN77161.1"/>
    </source>
</evidence>
<proteinExistence type="inferred from homology"/>
<dbReference type="Gene3D" id="3.90.226.10">
    <property type="entry name" value="2-enoyl-CoA Hydratase, Chain A, domain 1"/>
    <property type="match status" value="1"/>
</dbReference>
<evidence type="ECO:0000259" key="13">
    <source>
        <dbReference type="Pfam" id="PF00725"/>
    </source>
</evidence>
<reference evidence="16" key="1">
    <citation type="submission" date="2016-10" db="EMBL/GenBank/DDBJ databases">
        <authorList>
            <person name="Varghese N."/>
            <person name="Submissions S."/>
        </authorList>
    </citation>
    <scope>NUCLEOTIDE SEQUENCE [LARGE SCALE GENOMIC DNA]</scope>
    <source>
        <strain evidence="16">CGMCC 1.11147</strain>
    </source>
</reference>
<keyword evidence="5" id="KW-0276">Fatty acid metabolism</keyword>
<dbReference type="SUPFAM" id="SSF48179">
    <property type="entry name" value="6-phosphogluconate dehydrogenase C-terminal domain-like"/>
    <property type="match status" value="2"/>
</dbReference>
<evidence type="ECO:0000256" key="2">
    <source>
        <dbReference type="ARBA" id="ARBA00005086"/>
    </source>
</evidence>
<dbReference type="InterPro" id="IPR029045">
    <property type="entry name" value="ClpP/crotonase-like_dom_sf"/>
</dbReference>
<dbReference type="SUPFAM" id="SSF51735">
    <property type="entry name" value="NAD(P)-binding Rossmann-fold domains"/>
    <property type="match status" value="1"/>
</dbReference>